<dbReference type="Gene3D" id="3.20.10.10">
    <property type="entry name" value="D-amino Acid Aminotransferase, subunit A, domain 2"/>
    <property type="match status" value="1"/>
</dbReference>
<sequence>MQGLRSITSHIRQGPPDIKDEMWNHISKATDVQACISGNITGADESLMLNLNGFVKTCNSTNFFTVRVRDGEKSSGGRTIGSGKRGPVPERIQQMCMKMVVKDTERACAEIQPDFRSNETVQAVEDLNVGSNRWVWC</sequence>
<dbReference type="Proteomes" id="UP001227192">
    <property type="component" value="Unassembled WGS sequence"/>
</dbReference>
<evidence type="ECO:0000313" key="2">
    <source>
        <dbReference type="Proteomes" id="UP001227192"/>
    </source>
</evidence>
<comment type="caution">
    <text evidence="1">The sequence shown here is derived from an EMBL/GenBank/DDBJ whole genome shotgun (WGS) entry which is preliminary data.</text>
</comment>
<organism evidence="1 2">
    <name type="scientific">Penicillium thymicola</name>
    <dbReference type="NCBI Taxonomy" id="293382"/>
    <lineage>
        <taxon>Eukaryota</taxon>
        <taxon>Fungi</taxon>
        <taxon>Dikarya</taxon>
        <taxon>Ascomycota</taxon>
        <taxon>Pezizomycotina</taxon>
        <taxon>Eurotiomycetes</taxon>
        <taxon>Eurotiomycetidae</taxon>
        <taxon>Eurotiales</taxon>
        <taxon>Aspergillaceae</taxon>
        <taxon>Penicillium</taxon>
    </lineage>
</organism>
<gene>
    <name evidence="1" type="ORF">VN97_g8705</name>
</gene>
<protein>
    <submittedName>
        <fullName evidence="1">Uncharacterized protein</fullName>
    </submittedName>
</protein>
<dbReference type="InterPro" id="IPR043132">
    <property type="entry name" value="BCAT-like_C"/>
</dbReference>
<keyword evidence="2" id="KW-1185">Reference proteome</keyword>
<reference evidence="1" key="1">
    <citation type="submission" date="2015-06" db="EMBL/GenBank/DDBJ databases">
        <authorList>
            <person name="Nguyen H."/>
        </authorList>
    </citation>
    <scope>NUCLEOTIDE SEQUENCE</scope>
    <source>
        <strain evidence="1">DAOM 180753</strain>
    </source>
</reference>
<dbReference type="EMBL" id="LACB01000320">
    <property type="protein sequence ID" value="KAJ9484663.1"/>
    <property type="molecule type" value="Genomic_DNA"/>
</dbReference>
<accession>A0AAI9X5X8</accession>
<name>A0AAI9X5X8_PENTH</name>
<proteinExistence type="predicted"/>
<reference evidence="1" key="2">
    <citation type="journal article" date="2016" name="Fungal Biol.">
        <title>Ochratoxin A production by Penicillium thymicola.</title>
        <authorList>
            <person name="Nguyen H.D.T."/>
            <person name="McMullin D.R."/>
            <person name="Ponomareva E."/>
            <person name="Riley R."/>
            <person name="Pomraning K.R."/>
            <person name="Baker S.E."/>
            <person name="Seifert K.A."/>
        </authorList>
    </citation>
    <scope>NUCLEOTIDE SEQUENCE</scope>
    <source>
        <strain evidence="1">DAOM 180753</strain>
    </source>
</reference>
<dbReference type="AlphaFoldDB" id="A0AAI9X5X8"/>
<evidence type="ECO:0000313" key="1">
    <source>
        <dbReference type="EMBL" id="KAJ9484663.1"/>
    </source>
</evidence>